<dbReference type="PANTHER" id="PTHR43212:SF3">
    <property type="entry name" value="QUERCETIN 2,3-DIOXYGENASE"/>
    <property type="match status" value="1"/>
</dbReference>
<reference evidence="4 5" key="1">
    <citation type="submission" date="2023-01" db="EMBL/GenBank/DDBJ databases">
        <title>Genome sequence resource and annotation of Enterobacter ludwigii, an economically important pathogen of seedling wilt with strawberry.</title>
        <authorList>
            <person name="Xie Y."/>
        </authorList>
    </citation>
    <scope>NUCLEOTIDE SEQUENCE [LARGE SCALE GENOMIC DNA]</scope>
    <source>
        <strain evidence="4 5">CM-TZ4</strain>
    </source>
</reference>
<dbReference type="InterPro" id="IPR012093">
    <property type="entry name" value="Pirin"/>
</dbReference>
<keyword evidence="5" id="KW-1185">Reference proteome</keyword>
<dbReference type="PANTHER" id="PTHR43212">
    <property type="entry name" value="QUERCETIN 2,3-DIOXYGENASE"/>
    <property type="match status" value="1"/>
</dbReference>
<dbReference type="Proteomes" id="UP001210538">
    <property type="component" value="Chromosome"/>
</dbReference>
<gene>
    <name evidence="4" type="ORF">PHA72_06145</name>
</gene>
<dbReference type="EMBL" id="CP116347">
    <property type="protein sequence ID" value="WCE14460.1"/>
    <property type="molecule type" value="Genomic_DNA"/>
</dbReference>
<dbReference type="InterPro" id="IPR014710">
    <property type="entry name" value="RmlC-like_jellyroll"/>
</dbReference>
<evidence type="ECO:0000259" key="3">
    <source>
        <dbReference type="Pfam" id="PF02678"/>
    </source>
</evidence>
<feature type="domain" description="Pirin N-terminal" evidence="3">
    <location>
        <begin position="53"/>
        <end position="120"/>
    </location>
</feature>
<dbReference type="InterPro" id="IPR011051">
    <property type="entry name" value="RmlC_Cupin_sf"/>
</dbReference>
<accession>A0AAX3LDT7</accession>
<dbReference type="AlphaFoldDB" id="A0AAX3LDT7"/>
<comment type="similarity">
    <text evidence="1 2">Belongs to the pirin family.</text>
</comment>
<evidence type="ECO:0000256" key="1">
    <source>
        <dbReference type="ARBA" id="ARBA00008416"/>
    </source>
</evidence>
<dbReference type="RefSeq" id="WP_047366338.1">
    <property type="nucleotide sequence ID" value="NZ_CP076536.1"/>
</dbReference>
<protein>
    <submittedName>
        <fullName evidence="4">Pirin family protein</fullName>
    </submittedName>
</protein>
<evidence type="ECO:0000313" key="4">
    <source>
        <dbReference type="EMBL" id="WCE14460.1"/>
    </source>
</evidence>
<dbReference type="InterPro" id="IPR003829">
    <property type="entry name" value="Pirin_N_dom"/>
</dbReference>
<dbReference type="SUPFAM" id="SSF51182">
    <property type="entry name" value="RmlC-like cupins"/>
    <property type="match status" value="1"/>
</dbReference>
<proteinExistence type="inferred from homology"/>
<evidence type="ECO:0000256" key="2">
    <source>
        <dbReference type="RuleBase" id="RU003457"/>
    </source>
</evidence>
<name>A0AAX3LDT7_9ENTR</name>
<sequence>MMKEIIKIDKTRKRGHQAGGFGIDILWPGLVLNKGDSGIGGIGRIDHAAVSPGTVIPMHSHKDDEILTYLRSGLVRHLDTEGNSEEISPTRLMLMGAGHTFQHEEQVLNQGGKLEGLQIFLRPVTPDLKPCVQFHDFDTAFSLNQWRNIAGPDNAPLVIRSSVWIQDARLEANTSLPLPVTPAENISRLIYVFAGQVNIEDVILHPGESLLVSSEKFTLMATAQSDVVLFTTDIAASVFKGGMFSGNILSHS</sequence>
<evidence type="ECO:0000313" key="5">
    <source>
        <dbReference type="Proteomes" id="UP001210538"/>
    </source>
</evidence>
<organism evidence="4 5">
    <name type="scientific">Enterobacter ludwigii</name>
    <dbReference type="NCBI Taxonomy" id="299767"/>
    <lineage>
        <taxon>Bacteria</taxon>
        <taxon>Pseudomonadati</taxon>
        <taxon>Pseudomonadota</taxon>
        <taxon>Gammaproteobacteria</taxon>
        <taxon>Enterobacterales</taxon>
        <taxon>Enterobacteriaceae</taxon>
        <taxon>Enterobacter</taxon>
        <taxon>Enterobacter cloacae complex</taxon>
    </lineage>
</organism>
<dbReference type="Gene3D" id="2.60.120.10">
    <property type="entry name" value="Jelly Rolls"/>
    <property type="match status" value="2"/>
</dbReference>
<dbReference type="Pfam" id="PF02678">
    <property type="entry name" value="Pirin"/>
    <property type="match status" value="1"/>
</dbReference>